<proteinExistence type="predicted"/>
<dbReference type="AlphaFoldDB" id="A0A813Q320"/>
<dbReference type="InterPro" id="IPR009199">
    <property type="entry name" value="PhoPQ-act_pathogen-rel_PqaA"/>
</dbReference>
<dbReference type="PANTHER" id="PTHR31497:SF0">
    <property type="entry name" value="AUTOCRINE PROLIFERATION REPRESSOR PROTEIN A"/>
    <property type="match status" value="1"/>
</dbReference>
<gene>
    <name evidence="2" type="ORF">OXX778_LOCUS4442</name>
</gene>
<dbReference type="Proteomes" id="UP000663879">
    <property type="component" value="Unassembled WGS sequence"/>
</dbReference>
<dbReference type="Gene3D" id="3.40.50.1820">
    <property type="entry name" value="alpha/beta hydrolase"/>
    <property type="match status" value="1"/>
</dbReference>
<keyword evidence="1" id="KW-0732">Signal</keyword>
<organism evidence="2 3">
    <name type="scientific">Brachionus calyciflorus</name>
    <dbReference type="NCBI Taxonomy" id="104777"/>
    <lineage>
        <taxon>Eukaryota</taxon>
        <taxon>Metazoa</taxon>
        <taxon>Spiralia</taxon>
        <taxon>Gnathifera</taxon>
        <taxon>Rotifera</taxon>
        <taxon>Eurotatoria</taxon>
        <taxon>Monogononta</taxon>
        <taxon>Pseudotrocha</taxon>
        <taxon>Ploima</taxon>
        <taxon>Brachionidae</taxon>
        <taxon>Brachionus</taxon>
    </lineage>
</organism>
<name>A0A813Q320_9BILA</name>
<accession>A0A813Q320</accession>
<evidence type="ECO:0000256" key="1">
    <source>
        <dbReference type="SAM" id="SignalP"/>
    </source>
</evidence>
<dbReference type="EMBL" id="CAJNOC010000435">
    <property type="protein sequence ID" value="CAF0761257.1"/>
    <property type="molecule type" value="Genomic_DNA"/>
</dbReference>
<sequence length="495" mass="57412">MKLLKLINLIFFIGLSNETPLDDYVNTPDPHFKYDLINSYELPGYKLYILNMTSQKWQDENIVERPIWWHYITVSVPDKISRQDASFMWIGGSANRDTIPKPTDGDVQLVSNFSLITGTISAVVQQIPNQPYIFNNDPDRIPRTEDSIIAWTWKLFIQNTSNPTILLRFPMTKAVVRAMDTVEDFALKNFNFKIKKFMNAGKSKRGWTTWTTAAVDYKRVFAAAPIVMDLANLNSNFHNHFKSLGGWTFEFYDYYMQGILNSIDTRELFEMEKLIDPLSYFDRYKNTQILVMNAANDEFFLPDDTYAYWDSLVAATDGTVLNRRFDNVGHSLDGKQNQILETLSGLFVSTYENRLKPRLRWSRPNNSTHGILRAFIDSNNILPFEFKCFYAYTLKDGRRDFRRAEADPDNPSKEILHPVKWIPTKENIKVSQDSHSTIYEIAFERPEKYYLGFYLEFSFKGVNGMNNIVNTEVSIIPETFPSDDCSRTTCNGKVV</sequence>
<reference evidence="2" key="1">
    <citation type="submission" date="2021-02" db="EMBL/GenBank/DDBJ databases">
        <authorList>
            <person name="Nowell W R."/>
        </authorList>
    </citation>
    <scope>NUCLEOTIDE SEQUENCE</scope>
    <source>
        <strain evidence="2">Ploen Becks lab</strain>
    </source>
</reference>
<protein>
    <recommendedName>
        <fullName evidence="4">Autocrine proliferation repressor A-like</fullName>
    </recommendedName>
</protein>
<feature type="signal peptide" evidence="1">
    <location>
        <begin position="1"/>
        <end position="18"/>
    </location>
</feature>
<dbReference type="InterPro" id="IPR029058">
    <property type="entry name" value="AB_hydrolase_fold"/>
</dbReference>
<dbReference type="PANTHER" id="PTHR31497">
    <property type="entry name" value="AUTOCRINE PROLIFERATION REPRESSOR PROTEIN A"/>
    <property type="match status" value="1"/>
</dbReference>
<keyword evidence="3" id="KW-1185">Reference proteome</keyword>
<evidence type="ECO:0000313" key="2">
    <source>
        <dbReference type="EMBL" id="CAF0761257.1"/>
    </source>
</evidence>
<dbReference type="OrthoDB" id="2020799at2759"/>
<comment type="caution">
    <text evidence="2">The sequence shown here is derived from an EMBL/GenBank/DDBJ whole genome shotgun (WGS) entry which is preliminary data.</text>
</comment>
<feature type="chain" id="PRO_5032707924" description="Autocrine proliferation repressor A-like" evidence="1">
    <location>
        <begin position="19"/>
        <end position="495"/>
    </location>
</feature>
<dbReference type="Pfam" id="PF10142">
    <property type="entry name" value="PhoPQ_related"/>
    <property type="match status" value="1"/>
</dbReference>
<evidence type="ECO:0000313" key="3">
    <source>
        <dbReference type="Proteomes" id="UP000663879"/>
    </source>
</evidence>
<dbReference type="SUPFAM" id="SSF53474">
    <property type="entry name" value="alpha/beta-Hydrolases"/>
    <property type="match status" value="1"/>
</dbReference>
<evidence type="ECO:0008006" key="4">
    <source>
        <dbReference type="Google" id="ProtNLM"/>
    </source>
</evidence>